<protein>
    <recommendedName>
        <fullName evidence="3">IS66 family insertion sequence element accessory protein TnpB</fullName>
    </recommendedName>
</protein>
<organism evidence="1">
    <name type="scientific">Salmonella enterica</name>
    <name type="common">Salmonella choleraesuis</name>
    <dbReference type="NCBI Taxonomy" id="28901"/>
    <lineage>
        <taxon>Bacteria</taxon>
        <taxon>Pseudomonadati</taxon>
        <taxon>Pseudomonadota</taxon>
        <taxon>Gammaproteobacteria</taxon>
        <taxon>Enterobacterales</taxon>
        <taxon>Enterobacteriaceae</taxon>
        <taxon>Salmonella</taxon>
    </lineage>
</organism>
<dbReference type="EMBL" id="AAGCDT010000020">
    <property type="protein sequence ID" value="EBM3286306.1"/>
    <property type="molecule type" value="Genomic_DNA"/>
</dbReference>
<reference evidence="1" key="1">
    <citation type="submission" date="2018-07" db="EMBL/GenBank/DDBJ databases">
        <authorList>
            <consortium name="PulseNet: The National Subtyping Network for Foodborne Disease Surveillance"/>
            <person name="Tarr C.L."/>
            <person name="Trees E."/>
            <person name="Katz L.S."/>
            <person name="Carleton-Romer H.A."/>
            <person name="Stroika S."/>
            <person name="Kucerova Z."/>
            <person name="Roache K.F."/>
            <person name="Sabol A.L."/>
            <person name="Besser J."/>
            <person name="Gerner-Smidt P."/>
        </authorList>
    </citation>
    <scope>NUCLEOTIDE SEQUENCE</scope>
    <source>
        <strain evidence="1">PNUSAS047368</strain>
        <strain evidence="2">PNUSAS049711</strain>
    </source>
</reference>
<gene>
    <name evidence="2" type="ORF">D0O76_05685</name>
    <name evidence="1" type="ORF">DXI57_24490</name>
</gene>
<sequence length="109" mass="12407">MQKRKLYTLEEKRQHVASWRASGLTRQQYCELHDIKFSTFREWPQDTKAERRGNDSGLIPVHIATAQPVVPAPPVVNDPVMLFLPGGIRMSCHATQLTDVFRALKHADA</sequence>
<proteinExistence type="predicted"/>
<evidence type="ECO:0000313" key="2">
    <source>
        <dbReference type="EMBL" id="EBO7333054.1"/>
    </source>
</evidence>
<evidence type="ECO:0000313" key="1">
    <source>
        <dbReference type="EMBL" id="EBM3286306.1"/>
    </source>
</evidence>
<accession>A0A5T5VV98</accession>
<dbReference type="NCBIfam" id="NF047593">
    <property type="entry name" value="IS66_ISAeme5_TnpA"/>
    <property type="match status" value="1"/>
</dbReference>
<dbReference type="RefSeq" id="WP_058651886.1">
    <property type="nucleotide sequence ID" value="NZ_JBHZFA020000044.1"/>
</dbReference>
<dbReference type="EMBL" id="AAGJLM010000002">
    <property type="protein sequence ID" value="EBO7333054.1"/>
    <property type="molecule type" value="Genomic_DNA"/>
</dbReference>
<name>A0A5T5VV98_SALER</name>
<evidence type="ECO:0008006" key="3">
    <source>
        <dbReference type="Google" id="ProtNLM"/>
    </source>
</evidence>
<dbReference type="AlphaFoldDB" id="A0A5T5VV98"/>
<comment type="caution">
    <text evidence="1">The sequence shown here is derived from an EMBL/GenBank/DDBJ whole genome shotgun (WGS) entry which is preliminary data.</text>
</comment>